<keyword evidence="10" id="KW-0464">Manganese</keyword>
<protein>
    <recommendedName>
        <fullName evidence="10">DNA ligase</fullName>
        <ecNumber evidence="10">6.5.1.2</ecNumber>
    </recommendedName>
    <alternativeName>
        <fullName evidence="10">Polydeoxyribonucleotide synthase [NAD(+)]</fullName>
    </alternativeName>
</protein>
<sequence length="671" mass="77593">MTFEIKNKIRTLTDKICKANYEYYQLNETELTDSQYDALLQELILLEKEYPEYKLSYSPTFKVGGFLSSKFDKVSHDVPMLSLNNVFDFKELKLFCDRLSKQQIPFCFNLELKIDGVAISLKYKKGILFQALTRGNGYVGELITDNIKTIKDIPLKLPESIDLEVRGEIFFDHDSFEQLNKEQKYQNKFLFSNPRNAASGTLRQLNSAIVSNRKLSSFIYSIINPPSFIRTQYEVLMFLKKMGFSVNTYFNVVYSFDELKEKINYYEKLKNNLPYDIDGVVIKVNELNLHNLIGNTSKYPKWAIAYKFNSLKGETVVKNINFQIGRTGVLTPIADIQPIILDGSLLSKISLHNYDYIQRKDIRINDFVLVHKSGSIIPEILEVVKYKRTNQIPFQMLSNCPFCGEVLTKKENEVDYFCLNNYCEEKQIKKIIHFVSREAMDINALGKKTLVTFFQKGIIKKISDLYFLKDKYPQLKQLFGFKDKKITNILNSIEQSKTQSFYRILFALGIDHVGIQISKLLSNKFQNVHNLQKVTFEELMKIPEIGPEISISICQYFQNKKNIEEINLLQSKGIVFGSSVQNSEIIQSNKNILQNKKIVCTGILNNYSRKDITTLLEKYGAFVSKSISSKTDYLIVGKENSDSKLEKARLLKIKIIDEKELNFIINSINES</sequence>
<comment type="cofactor">
    <cofactor evidence="10">
        <name>Mg(2+)</name>
        <dbReference type="ChEBI" id="CHEBI:18420"/>
    </cofactor>
    <cofactor evidence="10">
        <name>Mn(2+)</name>
        <dbReference type="ChEBI" id="CHEBI:29035"/>
    </cofactor>
</comment>
<dbReference type="SUPFAM" id="SSF52113">
    <property type="entry name" value="BRCT domain"/>
    <property type="match status" value="1"/>
</dbReference>
<dbReference type="InterPro" id="IPR013839">
    <property type="entry name" value="DNAligase_adenylation"/>
</dbReference>
<dbReference type="EMBL" id="JANHJP010000001">
    <property type="protein sequence ID" value="MDC9031827.1"/>
    <property type="molecule type" value="Genomic_DNA"/>
</dbReference>
<keyword evidence="13" id="KW-1185">Reference proteome</keyword>
<keyword evidence="1 10" id="KW-0436">Ligase</keyword>
<accession>A0ABT5L8C8</accession>
<comment type="catalytic activity">
    <reaction evidence="9 10">
        <text>NAD(+) + (deoxyribonucleotide)n-3'-hydroxyl + 5'-phospho-(deoxyribonucleotide)m = (deoxyribonucleotide)n+m + AMP + beta-nicotinamide D-nucleotide.</text>
        <dbReference type="EC" id="6.5.1.2"/>
    </reaction>
</comment>
<dbReference type="PIRSF" id="PIRSF001604">
    <property type="entry name" value="LigA"/>
    <property type="match status" value="1"/>
</dbReference>
<keyword evidence="5 10" id="KW-0862">Zinc</keyword>
<dbReference type="Gene3D" id="1.10.150.20">
    <property type="entry name" value="5' to 3' exonuclease, C-terminal subdomain"/>
    <property type="match status" value="2"/>
</dbReference>
<dbReference type="InterPro" id="IPR036420">
    <property type="entry name" value="BRCT_dom_sf"/>
</dbReference>
<dbReference type="Pfam" id="PF01653">
    <property type="entry name" value="DNA_ligase_aden"/>
    <property type="match status" value="1"/>
</dbReference>
<keyword evidence="2 10" id="KW-0235">DNA replication</keyword>
<evidence type="ECO:0000256" key="5">
    <source>
        <dbReference type="ARBA" id="ARBA00022833"/>
    </source>
</evidence>
<evidence type="ECO:0000256" key="1">
    <source>
        <dbReference type="ARBA" id="ARBA00022598"/>
    </source>
</evidence>
<dbReference type="InterPro" id="IPR012340">
    <property type="entry name" value="NA-bd_OB-fold"/>
</dbReference>
<comment type="caution">
    <text evidence="12">The sequence shown here is derived from an EMBL/GenBank/DDBJ whole genome shotgun (WGS) entry which is preliminary data.</text>
</comment>
<dbReference type="Pfam" id="PF03120">
    <property type="entry name" value="OB_DNA_ligase"/>
    <property type="match status" value="1"/>
</dbReference>
<evidence type="ECO:0000256" key="6">
    <source>
        <dbReference type="ARBA" id="ARBA00022842"/>
    </source>
</evidence>
<dbReference type="SMART" id="SM00292">
    <property type="entry name" value="BRCT"/>
    <property type="match status" value="1"/>
</dbReference>
<feature type="binding site" evidence="10">
    <location>
        <position position="283"/>
    </location>
    <ligand>
        <name>NAD(+)</name>
        <dbReference type="ChEBI" id="CHEBI:57540"/>
    </ligand>
</feature>
<dbReference type="InterPro" id="IPR041663">
    <property type="entry name" value="DisA/LigA_HHH"/>
</dbReference>
<dbReference type="InterPro" id="IPR001357">
    <property type="entry name" value="BRCT_dom"/>
</dbReference>
<dbReference type="SUPFAM" id="SSF56091">
    <property type="entry name" value="DNA ligase/mRNA capping enzyme, catalytic domain"/>
    <property type="match status" value="1"/>
</dbReference>
<evidence type="ECO:0000256" key="4">
    <source>
        <dbReference type="ARBA" id="ARBA00022763"/>
    </source>
</evidence>
<dbReference type="HAMAP" id="MF_01588">
    <property type="entry name" value="DNA_ligase_A"/>
    <property type="match status" value="1"/>
</dbReference>
<dbReference type="InterPro" id="IPR001679">
    <property type="entry name" value="DNA_ligase"/>
</dbReference>
<dbReference type="Gene3D" id="3.30.470.30">
    <property type="entry name" value="DNA ligase/mRNA capping enzyme"/>
    <property type="match status" value="1"/>
</dbReference>
<dbReference type="InterPro" id="IPR018239">
    <property type="entry name" value="DNA_ligase_AS"/>
</dbReference>
<feature type="binding site" evidence="10">
    <location>
        <position position="168"/>
    </location>
    <ligand>
        <name>NAD(+)</name>
        <dbReference type="ChEBI" id="CHEBI:57540"/>
    </ligand>
</feature>
<dbReference type="EC" id="6.5.1.2" evidence="10"/>
<feature type="binding site" evidence="10">
    <location>
        <position position="403"/>
    </location>
    <ligand>
        <name>Zn(2+)</name>
        <dbReference type="ChEBI" id="CHEBI:29105"/>
    </ligand>
</feature>
<dbReference type="SUPFAM" id="SSF47781">
    <property type="entry name" value="RuvA domain 2-like"/>
    <property type="match status" value="1"/>
</dbReference>
<evidence type="ECO:0000256" key="9">
    <source>
        <dbReference type="ARBA" id="ARBA00034005"/>
    </source>
</evidence>
<feature type="binding site" evidence="10">
    <location>
        <begin position="82"/>
        <end position="83"/>
    </location>
    <ligand>
        <name>NAD(+)</name>
        <dbReference type="ChEBI" id="CHEBI:57540"/>
    </ligand>
</feature>
<feature type="binding site" evidence="10">
    <location>
        <position position="134"/>
    </location>
    <ligand>
        <name>NAD(+)</name>
        <dbReference type="ChEBI" id="CHEBI:57540"/>
    </ligand>
</feature>
<dbReference type="PANTHER" id="PTHR23389">
    <property type="entry name" value="CHROMOSOME TRANSMISSION FIDELITY FACTOR 18"/>
    <property type="match status" value="1"/>
</dbReference>
<feature type="binding site" evidence="10">
    <location>
        <position position="423"/>
    </location>
    <ligand>
        <name>Zn(2+)</name>
        <dbReference type="ChEBI" id="CHEBI:29105"/>
    </ligand>
</feature>
<dbReference type="InterPro" id="IPR010994">
    <property type="entry name" value="RuvA_2-like"/>
</dbReference>
<dbReference type="SUPFAM" id="SSF50249">
    <property type="entry name" value="Nucleic acid-binding proteins"/>
    <property type="match status" value="1"/>
</dbReference>
<evidence type="ECO:0000256" key="10">
    <source>
        <dbReference type="HAMAP-Rule" id="MF_01588"/>
    </source>
</evidence>
<dbReference type="Pfam" id="PF00533">
    <property type="entry name" value="BRCT"/>
    <property type="match status" value="1"/>
</dbReference>
<organism evidence="12 13">
    <name type="scientific">Columbia Basin potato purple top phytoplasma</name>
    <dbReference type="NCBI Taxonomy" id="307134"/>
    <lineage>
        <taxon>Bacteria</taxon>
        <taxon>Bacillati</taxon>
        <taxon>Mycoplasmatota</taxon>
        <taxon>Mollicutes</taxon>
        <taxon>Acholeplasmatales</taxon>
        <taxon>Acholeplasmataceae</taxon>
        <taxon>Candidatus Phytoplasma</taxon>
        <taxon>16SrVI (Clover proliferation group)</taxon>
    </lineage>
</organism>
<evidence type="ECO:0000256" key="8">
    <source>
        <dbReference type="ARBA" id="ARBA00023204"/>
    </source>
</evidence>
<dbReference type="Gene3D" id="6.20.10.30">
    <property type="match status" value="1"/>
</dbReference>
<dbReference type="Proteomes" id="UP001221763">
    <property type="component" value="Unassembled WGS sequence"/>
</dbReference>
<name>A0ABT5L8C8_9MOLU</name>
<dbReference type="RefSeq" id="WP_273585064.1">
    <property type="nucleotide sequence ID" value="NZ_JANHJP010000001.1"/>
</dbReference>
<comment type="function">
    <text evidence="10">DNA ligase that catalyzes the formation of phosphodiester linkages between 5'-phosphoryl and 3'-hydroxyl groups in double-stranded DNA using NAD as a coenzyme and as the energy source for the reaction. It is essential for DNA replication and repair of damaged DNA.</text>
</comment>
<reference evidence="12 13" key="1">
    <citation type="journal article" date="2023" name="Plant">
        <title>Draft Genome Sequence Resource of CBPPT1, a 'Candidatus Phytoplasma trifolii'-Related Strain Associated with Potato Purple Top Disease in the Columbia Basin, U.S.A.</title>
        <authorList>
            <person name="Wei W."/>
            <person name="Shao J."/>
            <person name="Bottner-Parker K.D."/>
            <person name="Zhao Y."/>
        </authorList>
    </citation>
    <scope>NUCLEOTIDE SEQUENCE [LARGE SCALE GENOMIC DNA]</scope>
    <source>
        <strain evidence="12 13">CBPPT1</strain>
    </source>
</reference>
<dbReference type="InterPro" id="IPR013840">
    <property type="entry name" value="DNAligase_N"/>
</dbReference>
<keyword evidence="6 10" id="KW-0460">Magnesium</keyword>
<evidence type="ECO:0000259" key="11">
    <source>
        <dbReference type="PROSITE" id="PS50172"/>
    </source>
</evidence>
<dbReference type="PROSITE" id="PS01055">
    <property type="entry name" value="DNA_LIGASE_N1"/>
    <property type="match status" value="1"/>
</dbReference>
<evidence type="ECO:0000256" key="7">
    <source>
        <dbReference type="ARBA" id="ARBA00023027"/>
    </source>
</evidence>
<dbReference type="CDD" id="cd17748">
    <property type="entry name" value="BRCT_DNA_ligase_like"/>
    <property type="match status" value="1"/>
</dbReference>
<keyword evidence="3 10" id="KW-0479">Metal-binding</keyword>
<feature type="active site" description="N6-AMP-lysine intermediate" evidence="10">
    <location>
        <position position="113"/>
    </location>
</feature>
<dbReference type="InterPro" id="IPR004150">
    <property type="entry name" value="NAD_DNA_ligase_OB"/>
</dbReference>
<proteinExistence type="inferred from homology"/>
<feature type="binding site" evidence="10">
    <location>
        <position position="111"/>
    </location>
    <ligand>
        <name>NAD(+)</name>
        <dbReference type="ChEBI" id="CHEBI:57540"/>
    </ligand>
</feature>
<dbReference type="SMART" id="SM00532">
    <property type="entry name" value="LIGANc"/>
    <property type="match status" value="1"/>
</dbReference>
<feature type="domain" description="BRCT" evidence="11">
    <location>
        <begin position="588"/>
        <end position="671"/>
    </location>
</feature>
<dbReference type="PROSITE" id="PS50172">
    <property type="entry name" value="BRCT"/>
    <property type="match status" value="1"/>
</dbReference>
<keyword evidence="7 10" id="KW-0520">NAD</keyword>
<evidence type="ECO:0000313" key="13">
    <source>
        <dbReference type="Proteomes" id="UP001221763"/>
    </source>
</evidence>
<dbReference type="PANTHER" id="PTHR23389:SF9">
    <property type="entry name" value="DNA LIGASE"/>
    <property type="match status" value="1"/>
</dbReference>
<dbReference type="Gene3D" id="3.40.50.10190">
    <property type="entry name" value="BRCT domain"/>
    <property type="match status" value="1"/>
</dbReference>
<evidence type="ECO:0000313" key="12">
    <source>
        <dbReference type="EMBL" id="MDC9031827.1"/>
    </source>
</evidence>
<feature type="binding site" evidence="10">
    <location>
        <position position="400"/>
    </location>
    <ligand>
        <name>Zn(2+)</name>
        <dbReference type="ChEBI" id="CHEBI:29105"/>
    </ligand>
</feature>
<dbReference type="Gene3D" id="1.10.287.610">
    <property type="entry name" value="Helix hairpin bin"/>
    <property type="match status" value="1"/>
</dbReference>
<comment type="similarity">
    <text evidence="10">Belongs to the NAD-dependent DNA ligase family. LigA subfamily.</text>
</comment>
<dbReference type="Gene3D" id="2.40.50.140">
    <property type="entry name" value="Nucleic acid-binding proteins"/>
    <property type="match status" value="1"/>
</dbReference>
<dbReference type="Pfam" id="PF12826">
    <property type="entry name" value="HHH_2"/>
    <property type="match status" value="1"/>
</dbReference>
<gene>
    <name evidence="10" type="primary">ligA</name>
    <name evidence="12" type="ORF">M8044_000046</name>
</gene>
<dbReference type="NCBIfam" id="TIGR00575">
    <property type="entry name" value="dnlj"/>
    <property type="match status" value="1"/>
</dbReference>
<dbReference type="GO" id="GO:0016874">
    <property type="term" value="F:ligase activity"/>
    <property type="evidence" value="ECO:0007669"/>
    <property type="project" value="UniProtKB-KW"/>
</dbReference>
<dbReference type="NCBIfam" id="NF005932">
    <property type="entry name" value="PRK07956.1"/>
    <property type="match status" value="1"/>
</dbReference>
<keyword evidence="4 10" id="KW-0227">DNA damage</keyword>
<evidence type="ECO:0000256" key="2">
    <source>
        <dbReference type="ARBA" id="ARBA00022705"/>
    </source>
</evidence>
<feature type="binding site" evidence="10">
    <location>
        <position position="418"/>
    </location>
    <ligand>
        <name>Zn(2+)</name>
        <dbReference type="ChEBI" id="CHEBI:29105"/>
    </ligand>
</feature>
<feature type="binding site" evidence="10">
    <location>
        <position position="307"/>
    </location>
    <ligand>
        <name>NAD(+)</name>
        <dbReference type="ChEBI" id="CHEBI:57540"/>
    </ligand>
</feature>
<feature type="binding site" evidence="10">
    <location>
        <begin position="33"/>
        <end position="37"/>
    </location>
    <ligand>
        <name>NAD(+)</name>
        <dbReference type="ChEBI" id="CHEBI:57540"/>
    </ligand>
</feature>
<evidence type="ECO:0000256" key="3">
    <source>
        <dbReference type="ARBA" id="ARBA00022723"/>
    </source>
</evidence>
<keyword evidence="8 10" id="KW-0234">DNA repair</keyword>
<dbReference type="CDD" id="cd00114">
    <property type="entry name" value="LIGANc"/>
    <property type="match status" value="1"/>
</dbReference>